<dbReference type="PRINTS" id="PR00080">
    <property type="entry name" value="SDRFAMILY"/>
</dbReference>
<reference evidence="4" key="1">
    <citation type="journal article" date="2015" name="Nature">
        <title>Complex archaea that bridge the gap between prokaryotes and eukaryotes.</title>
        <authorList>
            <person name="Spang A."/>
            <person name="Saw J.H."/>
            <person name="Jorgensen S.L."/>
            <person name="Zaremba-Niedzwiedzka K."/>
            <person name="Martijn J."/>
            <person name="Lind A.E."/>
            <person name="van Eijk R."/>
            <person name="Schleper C."/>
            <person name="Guy L."/>
            <person name="Ettema T.J."/>
        </authorList>
    </citation>
    <scope>NUCLEOTIDE SEQUENCE</scope>
</reference>
<accession>A0A0F9C3V9</accession>
<dbReference type="Gene3D" id="3.40.50.720">
    <property type="entry name" value="NAD(P)-binding Rossmann-like Domain"/>
    <property type="match status" value="1"/>
</dbReference>
<evidence type="ECO:0000259" key="3">
    <source>
        <dbReference type="SMART" id="SM00822"/>
    </source>
</evidence>
<evidence type="ECO:0000256" key="1">
    <source>
        <dbReference type="ARBA" id="ARBA00006484"/>
    </source>
</evidence>
<evidence type="ECO:0000313" key="4">
    <source>
        <dbReference type="EMBL" id="KKK97159.1"/>
    </source>
</evidence>
<feature type="domain" description="Ketoreductase" evidence="3">
    <location>
        <begin position="11"/>
        <end position="199"/>
    </location>
</feature>
<dbReference type="FunFam" id="3.40.50.720:FF:000084">
    <property type="entry name" value="Short-chain dehydrogenase reductase"/>
    <property type="match status" value="1"/>
</dbReference>
<protein>
    <recommendedName>
        <fullName evidence="3">Ketoreductase domain-containing protein</fullName>
    </recommendedName>
</protein>
<comment type="caution">
    <text evidence="4">The sequence shown here is derived from an EMBL/GenBank/DDBJ whole genome shotgun (WGS) entry which is preliminary data.</text>
</comment>
<dbReference type="GO" id="GO:0016491">
    <property type="term" value="F:oxidoreductase activity"/>
    <property type="evidence" value="ECO:0007669"/>
    <property type="project" value="UniProtKB-KW"/>
</dbReference>
<dbReference type="InterPro" id="IPR002347">
    <property type="entry name" value="SDR_fam"/>
</dbReference>
<dbReference type="Pfam" id="PF00106">
    <property type="entry name" value="adh_short"/>
    <property type="match status" value="1"/>
</dbReference>
<comment type="similarity">
    <text evidence="1">Belongs to the short-chain dehydrogenases/reductases (SDR) family.</text>
</comment>
<dbReference type="InterPro" id="IPR057326">
    <property type="entry name" value="KR_dom"/>
</dbReference>
<dbReference type="PANTHER" id="PTHR43669:SF3">
    <property type="entry name" value="ALCOHOL DEHYDROGENASE, PUTATIVE (AFU_ORTHOLOGUE AFUA_3G03445)-RELATED"/>
    <property type="match status" value="1"/>
</dbReference>
<dbReference type="PANTHER" id="PTHR43669">
    <property type="entry name" value="5-KETO-D-GLUCONATE 5-REDUCTASE"/>
    <property type="match status" value="1"/>
</dbReference>
<dbReference type="SUPFAM" id="SSF51735">
    <property type="entry name" value="NAD(P)-binding Rossmann-fold domains"/>
    <property type="match status" value="1"/>
</dbReference>
<dbReference type="EMBL" id="LAZR01046174">
    <property type="protein sequence ID" value="KKK97159.1"/>
    <property type="molecule type" value="Genomic_DNA"/>
</dbReference>
<dbReference type="PRINTS" id="PR00081">
    <property type="entry name" value="GDHRDH"/>
</dbReference>
<name>A0A0F9C3V9_9ZZZZ</name>
<dbReference type="InterPro" id="IPR036291">
    <property type="entry name" value="NAD(P)-bd_dom_sf"/>
</dbReference>
<feature type="non-terminal residue" evidence="4">
    <location>
        <position position="213"/>
    </location>
</feature>
<proteinExistence type="inferred from homology"/>
<evidence type="ECO:0000256" key="2">
    <source>
        <dbReference type="ARBA" id="ARBA00023002"/>
    </source>
</evidence>
<gene>
    <name evidence="4" type="ORF">LCGC14_2655550</name>
</gene>
<keyword evidence="2" id="KW-0560">Oxidoreductase</keyword>
<dbReference type="SMART" id="SM00822">
    <property type="entry name" value="PKS_KR"/>
    <property type="match status" value="1"/>
</dbReference>
<sequence length="213" mass="22911">MTDQSQSLSGQVAVVTGASRGIGRAIAVEFARAGADVVVSARSSEKAPSKLPGTIEETARQVEAAGQRALAVPMDVTDEAQVQAMAQRTLDEFGRLDILVNNAGISFPAPFSQTPLKRWDLVMNVNLRGPVMCTQAFLPHMLEQGSGRIINISSYLAEVLMPGMMSYSVSKIALEKLTQALAAELQPKKIAVNALRIEMSIATEGWQFRNPNI</sequence>
<dbReference type="AlphaFoldDB" id="A0A0F9C3V9"/>
<organism evidence="4">
    <name type="scientific">marine sediment metagenome</name>
    <dbReference type="NCBI Taxonomy" id="412755"/>
    <lineage>
        <taxon>unclassified sequences</taxon>
        <taxon>metagenomes</taxon>
        <taxon>ecological metagenomes</taxon>
    </lineage>
</organism>